<feature type="binding site" evidence="10 11">
    <location>
        <position position="624"/>
    </location>
    <ligand>
        <name>L-methionine</name>
        <dbReference type="ChEBI" id="CHEBI:57844"/>
    </ligand>
</feature>
<proteinExistence type="inferred from homology"/>
<evidence type="ECO:0000256" key="8">
    <source>
        <dbReference type="ARBA" id="ARBA00022833"/>
    </source>
</evidence>
<dbReference type="EMBL" id="CCNB01000005">
    <property type="protein sequence ID" value="CDX30343.1"/>
    <property type="molecule type" value="Genomic_DNA"/>
</dbReference>
<evidence type="ECO:0000259" key="14">
    <source>
        <dbReference type="Pfam" id="PF01717"/>
    </source>
</evidence>
<dbReference type="NCBIfam" id="TIGR01371">
    <property type="entry name" value="met_syn_B12ind"/>
    <property type="match status" value="1"/>
</dbReference>
<evidence type="ECO:0000256" key="12">
    <source>
        <dbReference type="PIRSR" id="PIRSR000382-2"/>
    </source>
</evidence>
<comment type="similarity">
    <text evidence="3 10">Belongs to the vitamin-B12 independent methionine synthase family.</text>
</comment>
<feature type="binding site" evidence="10 11">
    <location>
        <begin position="456"/>
        <end position="458"/>
    </location>
    <ligand>
        <name>L-homocysteine</name>
        <dbReference type="ChEBI" id="CHEBI:58199"/>
    </ligand>
</feature>
<comment type="function">
    <text evidence="1 10">Catalyzes the transfer of a methyl group from 5-methyltetrahydrofolate to homocysteine resulting in methionine formation.</text>
</comment>
<dbReference type="UniPathway" id="UPA00051">
    <property type="reaction ID" value="UER00082"/>
</dbReference>
<evidence type="ECO:0000256" key="13">
    <source>
        <dbReference type="PIRSR" id="PIRSR000382-3"/>
    </source>
</evidence>
<evidence type="ECO:0000256" key="2">
    <source>
        <dbReference type="ARBA" id="ARBA00004681"/>
    </source>
</evidence>
<feature type="binding site" evidence="10 11">
    <location>
        <begin position="456"/>
        <end position="458"/>
    </location>
    <ligand>
        <name>L-methionine</name>
        <dbReference type="ChEBI" id="CHEBI:57844"/>
    </ligand>
</feature>
<sequence length="781" mass="86629">MTLSQQIPVATLGVPRIGRRRELKFALESYWSGKSSAAELLATAKALRAASWEEQRDRGVSKIPSNDFSLYDHVLDTAAMVGAVPSRYAWNGGEVPPEIYFAMARGNQGQTGNCDCGREHAACPALTAMEMTKWFDTNYHYIVPELDDDQAFTLSSTKPVDYFLEAKALGIHTRPVILGPVTFLKLAKSPAEGFDPLALLPRLLPAYGQLLRRLKFSGADWVQIDEPALVLDLNPNERAALEFAYGQLSKAAPGLKIMLATYFGPLGDNLETAISLPVAGLHLDLSRAPEQLETVGRLAPKDLVLSLGLVSGRNVWRANLSAILDRIKPIVAGWPLDRVEIAPSCSMLHVPIDLRMETVLDANIRSWLAFAAQKTDELVILARALSQGKDAVADELKASAEAAATRATSSKVHDPLVEGRIADINGTMKQRKSAFAERSRVQARTLGLPPFPTTTIGSFPQTPQVRKARSAHAKGQLSYVDYETFLKKEIEAAIRWQEEIGLDVLAHGEFERNDMVQHFGEQLSGFAFTEHAWVQSYGSRYVRPPIIFGDVSRPNPMTVRWWQFAQSLTQKPVKGMLTGPVTILNWSFVRDDVPRSEVCRQIALAIRDEVTDLERSGARMIQIDEAAFREGLPLRKCDWKVYLDWSVECFRIASTGVKDSTQIHTHMCYSEFNEIIDAIAELDADVISIETSRSAMELLDAFASSKYPNEIGPGVYDIHSPRVPEVAEISALLMLARERLSDGQLWVNPDCGLKTRNWEEVRPALVNMVAAARALRERVQV</sequence>
<comment type="caution">
    <text evidence="10">Lacks conserved residue(s) required for the propagation of feature annotation.</text>
</comment>
<keyword evidence="9 10" id="KW-0486">Methionine biosynthesis</keyword>
<dbReference type="InterPro" id="IPR006276">
    <property type="entry name" value="Cobalamin-indep_Met_synthase"/>
</dbReference>
<evidence type="ECO:0000256" key="10">
    <source>
        <dbReference type="HAMAP-Rule" id="MF_00172"/>
    </source>
</evidence>
<accession>A0A090ENS3</accession>
<dbReference type="GO" id="GO:0008270">
    <property type="term" value="F:zinc ion binding"/>
    <property type="evidence" value="ECO:0007669"/>
    <property type="project" value="InterPro"/>
</dbReference>
<keyword evidence="5 10" id="KW-0028">Amino-acid biosynthesis</keyword>
<evidence type="ECO:0000256" key="9">
    <source>
        <dbReference type="ARBA" id="ARBA00023167"/>
    </source>
</evidence>
<evidence type="ECO:0000256" key="5">
    <source>
        <dbReference type="ARBA" id="ARBA00022605"/>
    </source>
</evidence>
<evidence type="ECO:0000256" key="4">
    <source>
        <dbReference type="ARBA" id="ARBA00022603"/>
    </source>
</evidence>
<dbReference type="EC" id="2.1.1.14" evidence="10"/>
<dbReference type="InterPro" id="IPR013215">
    <property type="entry name" value="Cbl-indep_Met_Synth_N"/>
</dbReference>
<evidence type="ECO:0000256" key="1">
    <source>
        <dbReference type="ARBA" id="ARBA00002777"/>
    </source>
</evidence>
<dbReference type="GeneID" id="31888823"/>
<feature type="binding site" evidence="10">
    <location>
        <position position="666"/>
    </location>
    <ligand>
        <name>Zn(2+)</name>
        <dbReference type="ChEBI" id="CHEBI:29105"/>
        <note>catalytic</note>
    </ligand>
</feature>
<dbReference type="Pfam" id="PF08267">
    <property type="entry name" value="Meth_synt_1"/>
    <property type="match status" value="1"/>
</dbReference>
<evidence type="ECO:0000313" key="17">
    <source>
        <dbReference type="Proteomes" id="UP000046373"/>
    </source>
</evidence>
<dbReference type="InterPro" id="IPR002629">
    <property type="entry name" value="Met_Synth_C/arc"/>
</dbReference>
<evidence type="ECO:0000256" key="11">
    <source>
        <dbReference type="PIRSR" id="PIRSR000382-1"/>
    </source>
</evidence>
<keyword evidence="10" id="KW-0677">Repeat</keyword>
<evidence type="ECO:0000256" key="6">
    <source>
        <dbReference type="ARBA" id="ARBA00022679"/>
    </source>
</evidence>
<organism evidence="16 17">
    <name type="scientific">Mesorhizobium plurifarium</name>
    <dbReference type="NCBI Taxonomy" id="69974"/>
    <lineage>
        <taxon>Bacteria</taxon>
        <taxon>Pseudomonadati</taxon>
        <taxon>Pseudomonadota</taxon>
        <taxon>Alphaproteobacteria</taxon>
        <taxon>Hyphomicrobiales</taxon>
        <taxon>Phyllobacteriaceae</taxon>
        <taxon>Mesorhizobium</taxon>
    </lineage>
</organism>
<evidence type="ECO:0000313" key="16">
    <source>
        <dbReference type="EMBL" id="CDX30343.1"/>
    </source>
</evidence>
<feature type="binding site" evidence="11">
    <location>
        <position position="24"/>
    </location>
    <ligand>
        <name>5-methyltetrahydropteroyltri-L-glutamate</name>
        <dbReference type="ChEBI" id="CHEBI:58207"/>
    </ligand>
</feature>
<feature type="domain" description="Cobalamin-independent methionine synthase MetE N-terminal" evidence="15">
    <location>
        <begin position="10"/>
        <end position="330"/>
    </location>
</feature>
<feature type="binding site" evidence="10 11">
    <location>
        <position position="624"/>
    </location>
    <ligand>
        <name>L-homocysteine</name>
        <dbReference type="ChEBI" id="CHEBI:58199"/>
    </ligand>
</feature>
<dbReference type="CDD" id="cd03311">
    <property type="entry name" value="CIMS_C_terminal_like"/>
    <property type="match status" value="1"/>
</dbReference>
<feature type="binding site" evidence="10">
    <location>
        <position position="668"/>
    </location>
    <ligand>
        <name>Zn(2+)</name>
        <dbReference type="ChEBI" id="CHEBI:29105"/>
        <note>catalytic</note>
    </ligand>
</feature>
<dbReference type="Proteomes" id="UP000046373">
    <property type="component" value="Unassembled WGS sequence"/>
</dbReference>
<dbReference type="Gene3D" id="3.20.20.210">
    <property type="match status" value="2"/>
</dbReference>
<name>A0A090ENS3_MESPL</name>
<comment type="catalytic activity">
    <reaction evidence="10">
        <text>5-methyltetrahydropteroyltri-L-glutamate + L-homocysteine = tetrahydropteroyltri-L-glutamate + L-methionine</text>
        <dbReference type="Rhea" id="RHEA:21196"/>
        <dbReference type="ChEBI" id="CHEBI:57844"/>
        <dbReference type="ChEBI" id="CHEBI:58140"/>
        <dbReference type="ChEBI" id="CHEBI:58199"/>
        <dbReference type="ChEBI" id="CHEBI:58207"/>
        <dbReference type="EC" id="2.1.1.14"/>
    </reaction>
</comment>
<feature type="binding site" evidence="10 11">
    <location>
        <position position="586"/>
    </location>
    <ligand>
        <name>5-methyltetrahydropteroyltri-L-glutamate</name>
        <dbReference type="ChEBI" id="CHEBI:58207"/>
    </ligand>
</feature>
<protein>
    <recommendedName>
        <fullName evidence="10">5-methyltetrahydropteroyltriglutamate--homocysteine methyltransferase</fullName>
        <ecNumber evidence="10">2.1.1.14</ecNumber>
    </recommendedName>
    <alternativeName>
        <fullName evidence="10">Cobalamin-independent methionine synthase</fullName>
    </alternativeName>
    <alternativeName>
        <fullName evidence="10">Methionine synthase, vitamin-B12 independent isozyme</fullName>
    </alternativeName>
</protein>
<feature type="active site" description="Proton donor" evidence="10 13">
    <location>
        <position position="719"/>
    </location>
</feature>
<dbReference type="AlphaFoldDB" id="A0A090ENS3"/>
<comment type="cofactor">
    <cofactor evidence="12">
        <name>Zn(2+)</name>
        <dbReference type="ChEBI" id="CHEBI:29105"/>
    </cofactor>
    <text evidence="12">Binds 2 Zn(2+) ions per subunit.</text>
</comment>
<feature type="binding site" evidence="10">
    <location>
        <position position="509"/>
    </location>
    <ligand>
        <name>L-homocysteine</name>
        <dbReference type="ChEBI" id="CHEBI:58199"/>
    </ligand>
</feature>
<dbReference type="NCBIfam" id="NF003556">
    <property type="entry name" value="PRK05222.1"/>
    <property type="match status" value="1"/>
</dbReference>
<feature type="binding site" evidence="10">
    <location>
        <position position="751"/>
    </location>
    <ligand>
        <name>Zn(2+)</name>
        <dbReference type="ChEBI" id="CHEBI:29105"/>
        <note>catalytic</note>
    </ligand>
</feature>
<keyword evidence="4 10" id="KW-0489">Methyltransferase</keyword>
<dbReference type="GO" id="GO:0009086">
    <property type="term" value="P:methionine biosynthetic process"/>
    <property type="evidence" value="ECO:0007669"/>
    <property type="project" value="UniProtKB-UniRule"/>
</dbReference>
<keyword evidence="6 10" id="KW-0808">Transferase</keyword>
<reference evidence="16 17" key="1">
    <citation type="submission" date="2014-08" db="EMBL/GenBank/DDBJ databases">
        <authorList>
            <person name="Moulin Lionel"/>
        </authorList>
    </citation>
    <scope>NUCLEOTIDE SEQUENCE [LARGE SCALE GENOMIC DNA]</scope>
</reference>
<dbReference type="SUPFAM" id="SSF51726">
    <property type="entry name" value="UROD/MetE-like"/>
    <property type="match status" value="2"/>
</dbReference>
<dbReference type="CDD" id="cd03312">
    <property type="entry name" value="CIMS_N_terminal_like"/>
    <property type="match status" value="1"/>
</dbReference>
<dbReference type="PANTHER" id="PTHR30519">
    <property type="entry name" value="5-METHYLTETRAHYDROPTEROYLTRIGLUTAMATE--HOMOCYSTEINE METHYLTRANSFERASE"/>
    <property type="match status" value="1"/>
</dbReference>
<feature type="binding site" evidence="12">
    <location>
        <position position="751"/>
    </location>
    <ligand>
        <name>Zn(2+)</name>
        <dbReference type="ChEBI" id="CHEBI:29105"/>
        <label>1</label>
        <note>catalytic</note>
    </ligand>
</feature>
<feature type="binding site" evidence="12">
    <location>
        <position position="690"/>
    </location>
    <ligand>
        <name>Zn(2+)</name>
        <dbReference type="ChEBI" id="CHEBI:29105"/>
        <label>1</label>
        <note>catalytic</note>
    </ligand>
</feature>
<feature type="binding site" evidence="10">
    <location>
        <begin position="21"/>
        <end position="24"/>
    </location>
    <ligand>
        <name>5-methyltetrahydropteroyltri-L-glutamate</name>
        <dbReference type="ChEBI" id="CHEBI:58207"/>
    </ligand>
</feature>
<comment type="pathway">
    <text evidence="2 10">Amino-acid biosynthesis; L-methionine biosynthesis via de novo pathway; L-methionine from L-homocysteine (MetE route): step 1/1.</text>
</comment>
<keyword evidence="7 10" id="KW-0479">Metal-binding</keyword>
<dbReference type="GO" id="GO:0003871">
    <property type="term" value="F:5-methyltetrahydropteroyltriglutamate-homocysteine S-methyltransferase activity"/>
    <property type="evidence" value="ECO:0007669"/>
    <property type="project" value="UniProtKB-UniRule"/>
</dbReference>
<feature type="binding site" evidence="10 11">
    <location>
        <position position="509"/>
    </location>
    <ligand>
        <name>L-methionine</name>
        <dbReference type="ChEBI" id="CHEBI:57844"/>
    </ligand>
</feature>
<evidence type="ECO:0000259" key="15">
    <source>
        <dbReference type="Pfam" id="PF08267"/>
    </source>
</evidence>
<feature type="binding site" evidence="10">
    <location>
        <position position="133"/>
    </location>
    <ligand>
        <name>5-methyltetrahydropteroyltri-L-glutamate</name>
        <dbReference type="ChEBI" id="CHEBI:58207"/>
    </ligand>
</feature>
<feature type="binding site" evidence="10">
    <location>
        <position position="690"/>
    </location>
    <ligand>
        <name>Zn(2+)</name>
        <dbReference type="ChEBI" id="CHEBI:29105"/>
        <note>catalytic</note>
    </ligand>
</feature>
<gene>
    <name evidence="10 16" type="primary">metE</name>
    <name evidence="16" type="ORF">MPLDJ20_130003</name>
</gene>
<keyword evidence="8 10" id="KW-0862">Zinc</keyword>
<dbReference type="HAMAP" id="MF_00172">
    <property type="entry name" value="Meth_synth"/>
    <property type="match status" value="1"/>
</dbReference>
<feature type="binding site" evidence="11">
    <location>
        <position position="138"/>
    </location>
    <ligand>
        <name>5-methyltetrahydropteroyltri-L-glutamate</name>
        <dbReference type="ChEBI" id="CHEBI:58207"/>
    </ligand>
</feature>
<dbReference type="InterPro" id="IPR038071">
    <property type="entry name" value="UROD/MetE-like_sf"/>
</dbReference>
<feature type="binding site" evidence="10">
    <location>
        <position position="630"/>
    </location>
    <ligand>
        <name>5-methyltetrahydropteroyltri-L-glutamate</name>
        <dbReference type="ChEBI" id="CHEBI:58207"/>
    </ligand>
</feature>
<dbReference type="PIRSF" id="PIRSF000382">
    <property type="entry name" value="MeTrfase_B12_ind"/>
    <property type="match status" value="1"/>
</dbReference>
<dbReference type="Pfam" id="PF01717">
    <property type="entry name" value="Meth_synt_2"/>
    <property type="match status" value="1"/>
</dbReference>
<dbReference type="GO" id="GO:0032259">
    <property type="term" value="P:methylation"/>
    <property type="evidence" value="ECO:0007669"/>
    <property type="project" value="UniProtKB-KW"/>
</dbReference>
<evidence type="ECO:0000256" key="3">
    <source>
        <dbReference type="ARBA" id="ARBA00009553"/>
    </source>
</evidence>
<comment type="cofactor">
    <cofactor evidence="10">
        <name>Zn(2+)</name>
        <dbReference type="ChEBI" id="CHEBI:29105"/>
    </cofactor>
    <text evidence="10">Binds 1 zinc ion per subunit.</text>
</comment>
<feature type="binding site" evidence="12">
    <location>
        <position position="666"/>
    </location>
    <ligand>
        <name>Zn(2+)</name>
        <dbReference type="ChEBI" id="CHEBI:29105"/>
        <label>1</label>
        <note>catalytic</note>
    </ligand>
</feature>
<feature type="domain" description="Cobalamin-independent methionine synthase MetE C-terminal/archaeal" evidence="14">
    <location>
        <begin position="451"/>
        <end position="773"/>
    </location>
</feature>
<feature type="binding site" evidence="12">
    <location>
        <position position="668"/>
    </location>
    <ligand>
        <name>Zn(2+)</name>
        <dbReference type="ChEBI" id="CHEBI:29105"/>
        <label>1</label>
        <note>catalytic</note>
    </ligand>
</feature>
<evidence type="ECO:0000256" key="7">
    <source>
        <dbReference type="ARBA" id="ARBA00022723"/>
    </source>
</evidence>
<dbReference type="FunFam" id="3.20.20.210:FF:000003">
    <property type="entry name" value="5-methyltetrahydropteroyltriglutamate--homocysteine methyltransferase"/>
    <property type="match status" value="1"/>
</dbReference>